<reference evidence="1" key="1">
    <citation type="journal article" date="2021" name="PeerJ">
        <title>Extensive microbial diversity within the chicken gut microbiome revealed by metagenomics and culture.</title>
        <authorList>
            <person name="Gilroy R."/>
            <person name="Ravi A."/>
            <person name="Getino M."/>
            <person name="Pursley I."/>
            <person name="Horton D.L."/>
            <person name="Alikhan N.F."/>
            <person name="Baker D."/>
            <person name="Gharbi K."/>
            <person name="Hall N."/>
            <person name="Watson M."/>
            <person name="Adriaenssens E.M."/>
            <person name="Foster-Nyarko E."/>
            <person name="Jarju S."/>
            <person name="Secka A."/>
            <person name="Antonio M."/>
            <person name="Oren A."/>
            <person name="Chaudhuri R.R."/>
            <person name="La Ragione R."/>
            <person name="Hildebrand F."/>
            <person name="Pallen M.J."/>
        </authorList>
    </citation>
    <scope>NUCLEOTIDE SEQUENCE</scope>
    <source>
        <strain evidence="1">CHK195-6426</strain>
    </source>
</reference>
<dbReference type="PANTHER" id="PTHR10443:SF12">
    <property type="entry name" value="DIPEPTIDASE"/>
    <property type="match status" value="1"/>
</dbReference>
<gene>
    <name evidence="1" type="ORF">H9742_11565</name>
</gene>
<dbReference type="GO" id="GO:0006508">
    <property type="term" value="P:proteolysis"/>
    <property type="evidence" value="ECO:0007669"/>
    <property type="project" value="InterPro"/>
</dbReference>
<accession>A0A9D1R5K8</accession>
<dbReference type="Proteomes" id="UP000824265">
    <property type="component" value="Unassembled WGS sequence"/>
</dbReference>
<dbReference type="Gene3D" id="3.20.20.140">
    <property type="entry name" value="Metal-dependent hydrolases"/>
    <property type="match status" value="1"/>
</dbReference>
<dbReference type="Pfam" id="PF01244">
    <property type="entry name" value="Peptidase_M19"/>
    <property type="match status" value="1"/>
</dbReference>
<dbReference type="SUPFAM" id="SSF51556">
    <property type="entry name" value="Metallo-dependent hydrolases"/>
    <property type="match status" value="1"/>
</dbReference>
<dbReference type="EMBL" id="DXGH01000064">
    <property type="protein sequence ID" value="HIW82131.1"/>
    <property type="molecule type" value="Genomic_DNA"/>
</dbReference>
<sequence>MPCVQKKGQRPVNQKIVDMHCDTVAEIFERERKGKKTGLRENGLQLDLKRMEKSGYLLQNFALFVDQEECTDPWERVCALYEIYARELSCNEEKIVPVLSYEDIVTNEKTGKLSALLTVEEGAVCKGEAQKLQKLYHMGVRMMTLTWNYPNELGYPNRNGRPEKEKGLTERGREFVFWMERMGMIVDVSHLSDKGFYDVLECAKKPFVASHSNARAVCPCARNLTDSMIRSLGERGGVMGLNYYVDFLLEAQCIPRGKEARIQAILNAAVNHARHIVDVGGMEVLGLGSDFDGIDVNEALPGAQSVERLWDALHGAGFTQSQLDGIFSENVLRVYREILK</sequence>
<dbReference type="CDD" id="cd01301">
    <property type="entry name" value="rDP_like"/>
    <property type="match status" value="1"/>
</dbReference>
<dbReference type="GO" id="GO:0070573">
    <property type="term" value="F:metallodipeptidase activity"/>
    <property type="evidence" value="ECO:0007669"/>
    <property type="project" value="InterPro"/>
</dbReference>
<dbReference type="PROSITE" id="PS51365">
    <property type="entry name" value="RENAL_DIPEPTIDASE_2"/>
    <property type="match status" value="1"/>
</dbReference>
<protein>
    <submittedName>
        <fullName evidence="1">Dipeptidase</fullName>
    </submittedName>
</protein>
<dbReference type="InterPro" id="IPR008257">
    <property type="entry name" value="Pept_M19"/>
</dbReference>
<proteinExistence type="predicted"/>
<dbReference type="InterPro" id="IPR032466">
    <property type="entry name" value="Metal_Hydrolase"/>
</dbReference>
<dbReference type="AlphaFoldDB" id="A0A9D1R5K8"/>
<name>A0A9D1R5K8_9FIRM</name>
<evidence type="ECO:0000313" key="1">
    <source>
        <dbReference type="EMBL" id="HIW82131.1"/>
    </source>
</evidence>
<dbReference type="PANTHER" id="PTHR10443">
    <property type="entry name" value="MICROSOMAL DIPEPTIDASE"/>
    <property type="match status" value="1"/>
</dbReference>
<evidence type="ECO:0000313" key="2">
    <source>
        <dbReference type="Proteomes" id="UP000824265"/>
    </source>
</evidence>
<reference evidence="1" key="2">
    <citation type="submission" date="2021-04" db="EMBL/GenBank/DDBJ databases">
        <authorList>
            <person name="Gilroy R."/>
        </authorList>
    </citation>
    <scope>NUCLEOTIDE SEQUENCE</scope>
    <source>
        <strain evidence="1">CHK195-6426</strain>
    </source>
</reference>
<comment type="caution">
    <text evidence="1">The sequence shown here is derived from an EMBL/GenBank/DDBJ whole genome shotgun (WGS) entry which is preliminary data.</text>
</comment>
<organism evidence="1 2">
    <name type="scientific">Candidatus Acetatifactor stercoripullorum</name>
    <dbReference type="NCBI Taxonomy" id="2838414"/>
    <lineage>
        <taxon>Bacteria</taxon>
        <taxon>Bacillati</taxon>
        <taxon>Bacillota</taxon>
        <taxon>Clostridia</taxon>
        <taxon>Lachnospirales</taxon>
        <taxon>Lachnospiraceae</taxon>
        <taxon>Acetatifactor</taxon>
    </lineage>
</organism>